<dbReference type="PIRSF" id="PIRSF005211">
    <property type="entry name" value="Ab_hydro_YheT"/>
    <property type="match status" value="1"/>
</dbReference>
<feature type="active site" description="Charge relay system" evidence="2">
    <location>
        <position position="318"/>
    </location>
</feature>
<protein>
    <submittedName>
        <fullName evidence="4">Esterase</fullName>
    </submittedName>
</protein>
<dbReference type="PANTHER" id="PTHR10794">
    <property type="entry name" value="ABHYDROLASE DOMAIN-CONTAINING PROTEIN"/>
    <property type="match status" value="1"/>
</dbReference>
<name>A0A0V8A0I0_9CYAN</name>
<dbReference type="GO" id="GO:0047372">
    <property type="term" value="F:monoacylglycerol lipase activity"/>
    <property type="evidence" value="ECO:0007669"/>
    <property type="project" value="TreeGrafter"/>
</dbReference>
<dbReference type="InterPro" id="IPR000073">
    <property type="entry name" value="AB_hydrolase_1"/>
</dbReference>
<dbReference type="InterPro" id="IPR012020">
    <property type="entry name" value="ABHD4"/>
</dbReference>
<dbReference type="OrthoDB" id="457503at2"/>
<reference evidence="4 5" key="1">
    <citation type="journal article" date="2015" name="Genome Announc.">
        <title>Draft Genome of the Euendolithic (true boring) Cyanobacterium Mastigocoleus testarum strain BC008.</title>
        <authorList>
            <person name="Guida B.S."/>
            <person name="Garcia-Pichel F."/>
        </authorList>
    </citation>
    <scope>NUCLEOTIDE SEQUENCE [LARGE SCALE GENOMIC DNA]</scope>
    <source>
        <strain evidence="4 5">BC008</strain>
    </source>
</reference>
<feature type="active site" description="Charge relay system" evidence="2">
    <location>
        <position position="287"/>
    </location>
</feature>
<dbReference type="GO" id="GO:0034338">
    <property type="term" value="F:short-chain carboxylesterase activity"/>
    <property type="evidence" value="ECO:0007669"/>
    <property type="project" value="TreeGrafter"/>
</dbReference>
<comment type="caution">
    <text evidence="4">The sequence shown here is derived from an EMBL/GenBank/DDBJ whole genome shotgun (WGS) entry which is preliminary data.</text>
</comment>
<feature type="active site" description="Charge relay system" evidence="2">
    <location>
        <position position="150"/>
    </location>
</feature>
<dbReference type="AlphaFoldDB" id="A0A0V8A0I0"/>
<gene>
    <name evidence="4" type="ORF">BC008_44605</name>
</gene>
<comment type="similarity">
    <text evidence="1">Belongs to the AB hydrolase superfamily. AB hydrolase 4 family.</text>
</comment>
<dbReference type="Proteomes" id="UP000053372">
    <property type="component" value="Unassembled WGS sequence"/>
</dbReference>
<dbReference type="Pfam" id="PF12697">
    <property type="entry name" value="Abhydrolase_6"/>
    <property type="match status" value="1"/>
</dbReference>
<organism evidence="4 5">
    <name type="scientific">Mastigocoleus testarum BC008</name>
    <dbReference type="NCBI Taxonomy" id="371196"/>
    <lineage>
        <taxon>Bacteria</taxon>
        <taxon>Bacillati</taxon>
        <taxon>Cyanobacteriota</taxon>
        <taxon>Cyanophyceae</taxon>
        <taxon>Nostocales</taxon>
        <taxon>Hapalosiphonaceae</taxon>
        <taxon>Mastigocoleus</taxon>
    </lineage>
</organism>
<dbReference type="InterPro" id="IPR050960">
    <property type="entry name" value="AB_hydrolase_4_sf"/>
</dbReference>
<dbReference type="PANTHER" id="PTHR10794:SF94">
    <property type="entry name" value="ESTERASE YHET-RELATED"/>
    <property type="match status" value="1"/>
</dbReference>
<evidence type="ECO:0000313" key="5">
    <source>
        <dbReference type="Proteomes" id="UP000053372"/>
    </source>
</evidence>
<sequence>MLCNAAYKPSRFLQNGVRMTIYSALWGKRYWEKTSNSPDLPYKEHIFRGFQDVPLYGLVAIPENPRGTIIATYGITGDLESEWSLRILARKAYDRGYAVVLFDWRAHGKSAELSPTLTSDGLFEGDDFVCIAAGAAAIGCPAKFWFVGYSLGGQLALWGNKAATELKKQTTDIGIQSNDIGGVAVVCPNLDSRRSLAYLVSYPFGRIIEARIAKNLEKLAWKIHKAHPGTLDPEAIKRARSIWGFDRELVIGPLGFPSVEAYYDASSALQLLPNILKPTLIIYAQDDPFFLPDIVDELKTACSGNPAIDLLLTKHGGHIGYINSKKGQQQANDPDPWWVWNRIVEWVEMQ</sequence>
<dbReference type="InterPro" id="IPR029058">
    <property type="entry name" value="AB_hydrolase_fold"/>
</dbReference>
<evidence type="ECO:0000256" key="1">
    <source>
        <dbReference type="ARBA" id="ARBA00010884"/>
    </source>
</evidence>
<dbReference type="SUPFAM" id="SSF53474">
    <property type="entry name" value="alpha/beta-Hydrolases"/>
    <property type="match status" value="1"/>
</dbReference>
<accession>A0A0V8A0I0</accession>
<feature type="domain" description="AB hydrolase-1" evidence="3">
    <location>
        <begin position="81"/>
        <end position="319"/>
    </location>
</feature>
<evidence type="ECO:0000313" key="4">
    <source>
        <dbReference type="EMBL" id="KST70290.1"/>
    </source>
</evidence>
<proteinExistence type="inferred from homology"/>
<dbReference type="RefSeq" id="WP_027842778.1">
    <property type="nucleotide sequence ID" value="NZ_LMTZ01000001.1"/>
</dbReference>
<keyword evidence="5" id="KW-1185">Reference proteome</keyword>
<dbReference type="Gene3D" id="3.40.50.1820">
    <property type="entry name" value="alpha/beta hydrolase"/>
    <property type="match status" value="1"/>
</dbReference>
<evidence type="ECO:0000259" key="3">
    <source>
        <dbReference type="Pfam" id="PF12697"/>
    </source>
</evidence>
<dbReference type="EMBL" id="LMTZ01000001">
    <property type="protein sequence ID" value="KST70290.1"/>
    <property type="molecule type" value="Genomic_DNA"/>
</dbReference>
<evidence type="ECO:0000256" key="2">
    <source>
        <dbReference type="PIRSR" id="PIRSR005211-1"/>
    </source>
</evidence>